<dbReference type="InterPro" id="IPR017900">
    <property type="entry name" value="4Fe4S_Fe_S_CS"/>
</dbReference>
<dbReference type="InterPro" id="IPR004453">
    <property type="entry name" value="QueG"/>
</dbReference>
<evidence type="ECO:0000256" key="3">
    <source>
        <dbReference type="ARBA" id="ARBA00022694"/>
    </source>
</evidence>
<dbReference type="InterPro" id="IPR013542">
    <property type="entry name" value="QueG_DUF1730"/>
</dbReference>
<evidence type="ECO:0000313" key="11">
    <source>
        <dbReference type="Proteomes" id="UP000217257"/>
    </source>
</evidence>
<keyword evidence="5" id="KW-0671">Queuosine biosynthesis</keyword>
<evidence type="ECO:0000256" key="7">
    <source>
        <dbReference type="ARBA" id="ARBA00023004"/>
    </source>
</evidence>
<feature type="domain" description="4Fe-4S ferredoxin-type" evidence="9">
    <location>
        <begin position="196"/>
        <end position="228"/>
    </location>
</feature>
<dbReference type="PANTHER" id="PTHR30002:SF4">
    <property type="entry name" value="EPOXYQUEUOSINE REDUCTASE"/>
    <property type="match status" value="1"/>
</dbReference>
<dbReference type="GO" id="GO:0051539">
    <property type="term" value="F:4 iron, 4 sulfur cluster binding"/>
    <property type="evidence" value="ECO:0007669"/>
    <property type="project" value="UniProtKB-KW"/>
</dbReference>
<dbReference type="SUPFAM" id="SSF46548">
    <property type="entry name" value="alpha-helical ferredoxin"/>
    <property type="match status" value="1"/>
</dbReference>
<accession>A0A250JFY2</accession>
<keyword evidence="3" id="KW-0819">tRNA processing</keyword>
<name>A0A250JFY2_9BACT</name>
<dbReference type="InterPro" id="IPR016024">
    <property type="entry name" value="ARM-type_fold"/>
</dbReference>
<reference evidence="10 11" key="1">
    <citation type="submission" date="2017-06" db="EMBL/GenBank/DDBJ databases">
        <title>Sequencing and comparative analysis of myxobacterial genomes.</title>
        <authorList>
            <person name="Rupp O."/>
            <person name="Goesmann A."/>
            <person name="Sogaard-Andersen L."/>
        </authorList>
    </citation>
    <scope>NUCLEOTIDE SEQUENCE [LARGE SCALE GENOMIC DNA]</scope>
    <source>
        <strain evidence="10 11">DSM 52655</strain>
    </source>
</reference>
<sequence>MDPGEVHDLAPRVISEGARRLGYVEAVPPLSTEHLRQLSTQVGFDLAGFARAEPIPGDFLLEWLAAGRDADMDWLGERTAERLDVSLLLPGARTVIAFATNYYREEPRTEDSPIARYARGRDYHSTLRDSLKSFRRRLKEAYPEVRDYGSVDSGPMMEKVWASRAGLGYVGKNGCFITEPLGSWVVLAVLVLDAEVDAYADGPTADRCGSCHLCIMSCPTGALLGQGRVDARACLSYQTIENRHAEVPESFRVEMDNLVFGCDICQDVCPLNRRPVSTSNKRFVPRAVAELGVMELAALTPEQYDQLIPGTALGRAKYDGLRRNAVYALGAARRMEARPLIERLREDPSEAVRHAAEWALLHLGS</sequence>
<dbReference type="EMBL" id="CP022098">
    <property type="protein sequence ID" value="ATB42809.1"/>
    <property type="molecule type" value="Genomic_DNA"/>
</dbReference>
<dbReference type="InterPro" id="IPR011989">
    <property type="entry name" value="ARM-like"/>
</dbReference>
<evidence type="ECO:0000256" key="1">
    <source>
        <dbReference type="ARBA" id="ARBA00022485"/>
    </source>
</evidence>
<evidence type="ECO:0000256" key="6">
    <source>
        <dbReference type="ARBA" id="ARBA00023002"/>
    </source>
</evidence>
<keyword evidence="8" id="KW-0411">Iron-sulfur</keyword>
<dbReference type="Proteomes" id="UP000217257">
    <property type="component" value="Chromosome"/>
</dbReference>
<dbReference type="PROSITE" id="PS51379">
    <property type="entry name" value="4FE4S_FER_2"/>
    <property type="match status" value="1"/>
</dbReference>
<dbReference type="Pfam" id="PF08331">
    <property type="entry name" value="QueG_DUF1730"/>
    <property type="match status" value="1"/>
</dbReference>
<evidence type="ECO:0000313" key="10">
    <source>
        <dbReference type="EMBL" id="ATB42809.1"/>
    </source>
</evidence>
<evidence type="ECO:0000256" key="8">
    <source>
        <dbReference type="ARBA" id="ARBA00023014"/>
    </source>
</evidence>
<keyword evidence="2" id="KW-0963">Cytoplasm</keyword>
<dbReference type="PROSITE" id="PS00198">
    <property type="entry name" value="4FE4S_FER_1"/>
    <property type="match status" value="1"/>
</dbReference>
<dbReference type="NCBIfam" id="TIGR00276">
    <property type="entry name" value="tRNA epoxyqueuosine(34) reductase QueG"/>
    <property type="match status" value="1"/>
</dbReference>
<organism evidence="10 11">
    <name type="scientific">Cystobacter fuscus</name>
    <dbReference type="NCBI Taxonomy" id="43"/>
    <lineage>
        <taxon>Bacteria</taxon>
        <taxon>Pseudomonadati</taxon>
        <taxon>Myxococcota</taxon>
        <taxon>Myxococcia</taxon>
        <taxon>Myxococcales</taxon>
        <taxon>Cystobacterineae</taxon>
        <taxon>Archangiaceae</taxon>
        <taxon>Cystobacter</taxon>
    </lineage>
</organism>
<evidence type="ECO:0000259" key="9">
    <source>
        <dbReference type="PROSITE" id="PS51379"/>
    </source>
</evidence>
<gene>
    <name evidence="10" type="ORF">CYFUS_008288</name>
</gene>
<dbReference type="InterPro" id="IPR017896">
    <property type="entry name" value="4Fe4S_Fe-S-bd"/>
</dbReference>
<keyword evidence="4" id="KW-0479">Metal-binding</keyword>
<proteinExistence type="predicted"/>
<dbReference type="SUPFAM" id="SSF48371">
    <property type="entry name" value="ARM repeat"/>
    <property type="match status" value="1"/>
</dbReference>
<dbReference type="AlphaFoldDB" id="A0A250JFY2"/>
<dbReference type="GO" id="GO:0052693">
    <property type="term" value="F:epoxyqueuosine reductase activity"/>
    <property type="evidence" value="ECO:0007669"/>
    <property type="project" value="TreeGrafter"/>
</dbReference>
<keyword evidence="7" id="KW-0408">Iron</keyword>
<dbReference type="KEGG" id="cfus:CYFUS_008288"/>
<dbReference type="Pfam" id="PF13484">
    <property type="entry name" value="Fer4_16"/>
    <property type="match status" value="1"/>
</dbReference>
<dbReference type="PANTHER" id="PTHR30002">
    <property type="entry name" value="EPOXYQUEUOSINE REDUCTASE"/>
    <property type="match status" value="1"/>
</dbReference>
<evidence type="ECO:0000256" key="2">
    <source>
        <dbReference type="ARBA" id="ARBA00022490"/>
    </source>
</evidence>
<keyword evidence="6" id="KW-0560">Oxidoreductase</keyword>
<dbReference type="Gene3D" id="3.30.70.20">
    <property type="match status" value="1"/>
</dbReference>
<keyword evidence="1" id="KW-0004">4Fe-4S</keyword>
<evidence type="ECO:0000256" key="4">
    <source>
        <dbReference type="ARBA" id="ARBA00022723"/>
    </source>
</evidence>
<evidence type="ECO:0000256" key="5">
    <source>
        <dbReference type="ARBA" id="ARBA00022785"/>
    </source>
</evidence>
<protein>
    <submittedName>
        <fullName evidence="10">Epoxyqueuosine reductase</fullName>
    </submittedName>
</protein>
<dbReference type="GO" id="GO:0046872">
    <property type="term" value="F:metal ion binding"/>
    <property type="evidence" value="ECO:0007669"/>
    <property type="project" value="UniProtKB-KW"/>
</dbReference>
<dbReference type="Gene3D" id="1.25.10.10">
    <property type="entry name" value="Leucine-rich Repeat Variant"/>
    <property type="match status" value="1"/>
</dbReference>
<dbReference type="GO" id="GO:0008616">
    <property type="term" value="P:tRNA queuosine(34) biosynthetic process"/>
    <property type="evidence" value="ECO:0007669"/>
    <property type="project" value="UniProtKB-KW"/>
</dbReference>